<keyword evidence="1" id="KW-0808">Transferase</keyword>
<protein>
    <submittedName>
        <fullName evidence="3">ATP-binding protein</fullName>
    </submittedName>
</protein>
<sequence>MPEVPFVPVHWRFPAHPTSVRRARHAVAESLPQVLRPHLGDDLGLVTSELVTNAIRHGVCGEGEDLIELVLWPADGHYWLAVSDPGTGKPELAHPGADSESGRGLILVDSLAAAWTVRPRPTRGTSVIAGLSFRQRG</sequence>
<dbReference type="GO" id="GO:0005524">
    <property type="term" value="F:ATP binding"/>
    <property type="evidence" value="ECO:0007669"/>
    <property type="project" value="UniProtKB-KW"/>
</dbReference>
<dbReference type="EMBL" id="VJZE01000011">
    <property type="protein sequence ID" value="MPY39067.1"/>
    <property type="molecule type" value="Genomic_DNA"/>
</dbReference>
<dbReference type="InterPro" id="IPR050267">
    <property type="entry name" value="Anti-sigma-factor_SerPK"/>
</dbReference>
<keyword evidence="3" id="KW-0067">ATP-binding</keyword>
<dbReference type="SUPFAM" id="SSF55874">
    <property type="entry name" value="ATPase domain of HSP90 chaperone/DNA topoisomerase II/histidine kinase"/>
    <property type="match status" value="1"/>
</dbReference>
<dbReference type="CDD" id="cd16936">
    <property type="entry name" value="HATPase_RsbW-like"/>
    <property type="match status" value="1"/>
</dbReference>
<dbReference type="Pfam" id="PF13581">
    <property type="entry name" value="HATPase_c_2"/>
    <property type="match status" value="1"/>
</dbReference>
<keyword evidence="3" id="KW-0547">Nucleotide-binding</keyword>
<dbReference type="GO" id="GO:0004674">
    <property type="term" value="F:protein serine/threonine kinase activity"/>
    <property type="evidence" value="ECO:0007669"/>
    <property type="project" value="UniProtKB-KW"/>
</dbReference>
<dbReference type="Gene3D" id="3.30.565.10">
    <property type="entry name" value="Histidine kinase-like ATPase, C-terminal domain"/>
    <property type="match status" value="1"/>
</dbReference>
<dbReference type="Proteomes" id="UP000326979">
    <property type="component" value="Unassembled WGS sequence"/>
</dbReference>
<evidence type="ECO:0000313" key="3">
    <source>
        <dbReference type="EMBL" id="MPY39067.1"/>
    </source>
</evidence>
<comment type="caution">
    <text evidence="3">The sequence shown here is derived from an EMBL/GenBank/DDBJ whole genome shotgun (WGS) entry which is preliminary data.</text>
</comment>
<evidence type="ECO:0000256" key="1">
    <source>
        <dbReference type="ARBA" id="ARBA00022527"/>
    </source>
</evidence>
<evidence type="ECO:0000313" key="4">
    <source>
        <dbReference type="Proteomes" id="UP000326979"/>
    </source>
</evidence>
<organism evidence="3 4">
    <name type="scientific">Streptomyces phyllanthi</name>
    <dbReference type="NCBI Taxonomy" id="1803180"/>
    <lineage>
        <taxon>Bacteria</taxon>
        <taxon>Bacillati</taxon>
        <taxon>Actinomycetota</taxon>
        <taxon>Actinomycetes</taxon>
        <taxon>Kitasatosporales</taxon>
        <taxon>Streptomycetaceae</taxon>
        <taxon>Streptomyces</taxon>
    </lineage>
</organism>
<dbReference type="AlphaFoldDB" id="A0A5N8VUX2"/>
<keyword evidence="4" id="KW-1185">Reference proteome</keyword>
<dbReference type="InterPro" id="IPR003594">
    <property type="entry name" value="HATPase_dom"/>
</dbReference>
<feature type="domain" description="Histidine kinase/HSP90-like ATPase" evidence="2">
    <location>
        <begin position="13"/>
        <end position="127"/>
    </location>
</feature>
<proteinExistence type="predicted"/>
<reference evidence="3 4" key="1">
    <citation type="submission" date="2019-07" db="EMBL/GenBank/DDBJ databases">
        <title>New species of Amycolatopsis and Streptomyces.</title>
        <authorList>
            <person name="Duangmal K."/>
            <person name="Teo W.F.A."/>
            <person name="Lipun K."/>
        </authorList>
    </citation>
    <scope>NUCLEOTIDE SEQUENCE [LARGE SCALE GENOMIC DNA]</scope>
    <source>
        <strain evidence="3 4">TISTR 2346</strain>
    </source>
</reference>
<dbReference type="OrthoDB" id="4251531at2"/>
<dbReference type="PANTHER" id="PTHR35526:SF3">
    <property type="entry name" value="ANTI-SIGMA-F FACTOR RSBW"/>
    <property type="match status" value="1"/>
</dbReference>
<dbReference type="RefSeq" id="WP_152780243.1">
    <property type="nucleotide sequence ID" value="NZ_BAABEQ010000102.1"/>
</dbReference>
<dbReference type="PANTHER" id="PTHR35526">
    <property type="entry name" value="ANTI-SIGMA-F FACTOR RSBW-RELATED"/>
    <property type="match status" value="1"/>
</dbReference>
<gene>
    <name evidence="3" type="ORF">FNH04_03730</name>
</gene>
<evidence type="ECO:0000259" key="2">
    <source>
        <dbReference type="Pfam" id="PF13581"/>
    </source>
</evidence>
<keyword evidence="1" id="KW-0418">Kinase</keyword>
<dbReference type="InterPro" id="IPR036890">
    <property type="entry name" value="HATPase_C_sf"/>
</dbReference>
<accession>A0A5N8VUX2</accession>
<name>A0A5N8VUX2_9ACTN</name>
<keyword evidence="1" id="KW-0723">Serine/threonine-protein kinase</keyword>